<sequence length="190" mass="21511">MASTNAATQAAKRKRYQDMKNNVVDEIYNLLIASDAFVTEVETASAEFSSDFENMEKRQNRLINEAVSINEKYGRIADFVDEKKKPKIGETSSAFQTLPKSYSMSTSRFLDDSESSLQKHIQTINTAVENLINKFNESVEAWKKKFEELNGQANILANNRTQHRMKVDKFRSILYGYIPGVDSSDSDVSG</sequence>
<reference evidence="1" key="2">
    <citation type="submission" date="2022-03" db="EMBL/GenBank/DDBJ databases">
        <title>Draft title - Genomic analysis of global carrot germplasm unveils the trajectory of domestication and the origin of high carotenoid orange carrot.</title>
        <authorList>
            <person name="Iorizzo M."/>
            <person name="Ellison S."/>
            <person name="Senalik D."/>
            <person name="Macko-Podgorni A."/>
            <person name="Grzebelus D."/>
            <person name="Bostan H."/>
            <person name="Rolling W."/>
            <person name="Curaba J."/>
            <person name="Simon P."/>
        </authorList>
    </citation>
    <scope>NUCLEOTIDE SEQUENCE</scope>
    <source>
        <tissue evidence="1">Leaf</tissue>
    </source>
</reference>
<dbReference type="AlphaFoldDB" id="A0A164YN94"/>
<name>A0A164YN94_DAUCS</name>
<protein>
    <submittedName>
        <fullName evidence="1">Uncharacterized protein</fullName>
    </submittedName>
</protein>
<dbReference type="Gramene" id="KZM94761">
    <property type="protein sequence ID" value="KZM94761"/>
    <property type="gene ID" value="DCAR_018003"/>
</dbReference>
<keyword evidence="2" id="KW-1185">Reference proteome</keyword>
<accession>A0A164YN94</accession>
<evidence type="ECO:0000313" key="2">
    <source>
        <dbReference type="Proteomes" id="UP000077755"/>
    </source>
</evidence>
<dbReference type="EMBL" id="CP093347">
    <property type="protein sequence ID" value="WOH01233.1"/>
    <property type="molecule type" value="Genomic_DNA"/>
</dbReference>
<dbReference type="Proteomes" id="UP000077755">
    <property type="component" value="Chromosome 5"/>
</dbReference>
<reference evidence="1" key="1">
    <citation type="journal article" date="2016" name="Nat. Genet.">
        <title>A high-quality carrot genome assembly provides new insights into carotenoid accumulation and asterid genome evolution.</title>
        <authorList>
            <person name="Iorizzo M."/>
            <person name="Ellison S."/>
            <person name="Senalik D."/>
            <person name="Zeng P."/>
            <person name="Satapoomin P."/>
            <person name="Huang J."/>
            <person name="Bowman M."/>
            <person name="Iovene M."/>
            <person name="Sanseverino W."/>
            <person name="Cavagnaro P."/>
            <person name="Yildiz M."/>
            <person name="Macko-Podgorni A."/>
            <person name="Moranska E."/>
            <person name="Grzebelus E."/>
            <person name="Grzebelus D."/>
            <person name="Ashrafi H."/>
            <person name="Zheng Z."/>
            <person name="Cheng S."/>
            <person name="Spooner D."/>
            <person name="Van Deynze A."/>
            <person name="Simon P."/>
        </authorList>
    </citation>
    <scope>NUCLEOTIDE SEQUENCE</scope>
    <source>
        <tissue evidence="1">Leaf</tissue>
    </source>
</reference>
<evidence type="ECO:0000313" key="1">
    <source>
        <dbReference type="EMBL" id="WOH01233.1"/>
    </source>
</evidence>
<dbReference type="Gene3D" id="3.90.20.10">
    <property type="match status" value="1"/>
</dbReference>
<organism evidence="1 2">
    <name type="scientific">Daucus carota subsp. sativus</name>
    <name type="common">Carrot</name>
    <dbReference type="NCBI Taxonomy" id="79200"/>
    <lineage>
        <taxon>Eukaryota</taxon>
        <taxon>Viridiplantae</taxon>
        <taxon>Streptophyta</taxon>
        <taxon>Embryophyta</taxon>
        <taxon>Tracheophyta</taxon>
        <taxon>Spermatophyta</taxon>
        <taxon>Magnoliopsida</taxon>
        <taxon>eudicotyledons</taxon>
        <taxon>Gunneridae</taxon>
        <taxon>Pentapetalae</taxon>
        <taxon>asterids</taxon>
        <taxon>campanulids</taxon>
        <taxon>Apiales</taxon>
        <taxon>Apiaceae</taxon>
        <taxon>Apioideae</taxon>
        <taxon>Scandiceae</taxon>
        <taxon>Daucinae</taxon>
        <taxon>Daucus</taxon>
        <taxon>Daucus sect. Daucus</taxon>
    </lineage>
</organism>
<gene>
    <name evidence="1" type="ORF">DCAR_0520614</name>
</gene>
<proteinExistence type="predicted"/>